<proteinExistence type="predicted"/>
<evidence type="ECO:0000313" key="3">
    <source>
        <dbReference type="Proteomes" id="UP000199503"/>
    </source>
</evidence>
<protein>
    <submittedName>
        <fullName evidence="2">Uncharacterized protein</fullName>
    </submittedName>
</protein>
<gene>
    <name evidence="2" type="ORF">SAMN04488000_10640</name>
</gene>
<keyword evidence="1" id="KW-1133">Transmembrane helix</keyword>
<feature type="transmembrane region" description="Helical" evidence="1">
    <location>
        <begin position="39"/>
        <end position="60"/>
    </location>
</feature>
<accession>A0A1H9LBH8</accession>
<keyword evidence="3" id="KW-1185">Reference proteome</keyword>
<sequence>MWGWLVGGYTGVLVALTGFAGFVASGVDCSKKRADAYKVLKLVLMSVTGAGGVFAVLVRLHEAGLV</sequence>
<organism evidence="2 3">
    <name type="scientific">Lentzea albida</name>
    <dbReference type="NCBI Taxonomy" id="65499"/>
    <lineage>
        <taxon>Bacteria</taxon>
        <taxon>Bacillati</taxon>
        <taxon>Actinomycetota</taxon>
        <taxon>Actinomycetes</taxon>
        <taxon>Pseudonocardiales</taxon>
        <taxon>Pseudonocardiaceae</taxon>
        <taxon>Lentzea</taxon>
    </lineage>
</organism>
<dbReference type="AlphaFoldDB" id="A0A1H9LBH8"/>
<keyword evidence="1" id="KW-0812">Transmembrane</keyword>
<evidence type="ECO:0000256" key="1">
    <source>
        <dbReference type="SAM" id="Phobius"/>
    </source>
</evidence>
<dbReference type="Proteomes" id="UP000199503">
    <property type="component" value="Unassembled WGS sequence"/>
</dbReference>
<name>A0A1H9LBH8_9PSEU</name>
<reference evidence="3" key="1">
    <citation type="submission" date="2016-10" db="EMBL/GenBank/DDBJ databases">
        <authorList>
            <person name="Varghese N."/>
            <person name="Submissions S."/>
        </authorList>
    </citation>
    <scope>NUCLEOTIDE SEQUENCE [LARGE SCALE GENOMIC DNA]</scope>
    <source>
        <strain evidence="3">DSM 44437</strain>
    </source>
</reference>
<dbReference type="RefSeq" id="WP_089917088.1">
    <property type="nucleotide sequence ID" value="NZ_FOFV01000006.1"/>
</dbReference>
<dbReference type="OrthoDB" id="5196711at2"/>
<dbReference type="STRING" id="65499.SAMN04488000_10640"/>
<keyword evidence="1" id="KW-0472">Membrane</keyword>
<dbReference type="EMBL" id="FOFV01000006">
    <property type="protein sequence ID" value="SER08505.1"/>
    <property type="molecule type" value="Genomic_DNA"/>
</dbReference>
<feature type="transmembrane region" description="Helical" evidence="1">
    <location>
        <begin position="6"/>
        <end position="27"/>
    </location>
</feature>
<evidence type="ECO:0000313" key="2">
    <source>
        <dbReference type="EMBL" id="SER08505.1"/>
    </source>
</evidence>